<evidence type="ECO:0000256" key="5">
    <source>
        <dbReference type="ARBA" id="ARBA00022989"/>
    </source>
</evidence>
<feature type="transmembrane region" description="Helical" evidence="7">
    <location>
        <begin position="395"/>
        <end position="414"/>
    </location>
</feature>
<evidence type="ECO:0000256" key="4">
    <source>
        <dbReference type="ARBA" id="ARBA00022692"/>
    </source>
</evidence>
<feature type="transmembrane region" description="Helical" evidence="7">
    <location>
        <begin position="351"/>
        <end position="375"/>
    </location>
</feature>
<feature type="transmembrane region" description="Helical" evidence="7">
    <location>
        <begin position="162"/>
        <end position="186"/>
    </location>
</feature>
<dbReference type="InterPro" id="IPR045069">
    <property type="entry name" value="MATE_euk"/>
</dbReference>
<dbReference type="Proteomes" id="UP000824890">
    <property type="component" value="Unassembled WGS sequence"/>
</dbReference>
<keyword evidence="6 7" id="KW-0472">Membrane</keyword>
<dbReference type="Pfam" id="PF01554">
    <property type="entry name" value="MatE"/>
    <property type="match status" value="2"/>
</dbReference>
<comment type="caution">
    <text evidence="8">The sequence shown here is derived from an EMBL/GenBank/DDBJ whole genome shotgun (WGS) entry which is preliminary data.</text>
</comment>
<feature type="transmembrane region" description="Helical" evidence="7">
    <location>
        <begin position="198"/>
        <end position="221"/>
    </location>
</feature>
<evidence type="ECO:0000313" key="9">
    <source>
        <dbReference type="Proteomes" id="UP000824890"/>
    </source>
</evidence>
<evidence type="ECO:0000256" key="2">
    <source>
        <dbReference type="ARBA" id="ARBA00010199"/>
    </source>
</evidence>
<comment type="subcellular location">
    <subcellularLocation>
        <location evidence="1">Membrane</location>
        <topology evidence="1">Multi-pass membrane protein</topology>
    </subcellularLocation>
</comment>
<proteinExistence type="inferred from homology"/>
<feature type="transmembrane region" description="Helical" evidence="7">
    <location>
        <begin position="421"/>
        <end position="445"/>
    </location>
</feature>
<keyword evidence="3" id="KW-0813">Transport</keyword>
<keyword evidence="4 7" id="KW-0812">Transmembrane</keyword>
<feature type="transmembrane region" description="Helical" evidence="7">
    <location>
        <begin position="451"/>
        <end position="472"/>
    </location>
</feature>
<feature type="transmembrane region" description="Helical" evidence="7">
    <location>
        <begin position="227"/>
        <end position="247"/>
    </location>
</feature>
<feature type="transmembrane region" description="Helical" evidence="7">
    <location>
        <begin position="268"/>
        <end position="288"/>
    </location>
</feature>
<dbReference type="EMBL" id="JAGKQM010000011">
    <property type="protein sequence ID" value="KAH0901861.1"/>
    <property type="molecule type" value="Genomic_DNA"/>
</dbReference>
<sequence length="494" mass="54195">MDASYETTERTDILRPLVDQKSPSDVGLESVLTESSLPYRRRVYLGACIEMKLLFRLALPAILVYIVNSGMNISARIFAGHIGGKELAAASIGNSCFSLAYGLMDKILETLCGQAHGAHRYDMLGIYLQRATIVLALVGLPLTLLYTFSYPILVLLGEPKSVSYMASMYIAALIPQIFAYAVNFTAQKFLQAQSVVTPSAYISAAAFLLQTVLTWVTVYVMGLGLMGIAYVLTISWWLIVVAQTLYITSSQRFRHTWTGLSWRSFQGLWSFFKLSAGSAVMICLEMWYSQILVLLAGLLKDPALSLDSLSICMSISALSFMVSVGFNAAASVRTSNELGAGNPKSALFSTWMATFVSFVISVVEALAVMVSREYVSYIFTADDEVAKAVSDLCPFLAVSIILNGIQPVLSGVAVGCGWQTFVAYVNVGCYYIVGIPVGCILGFTFNFQAKGIWTGMIGGTLMQTLILLYVTYRTDWDKEVEKANKRLDMWDDKK</sequence>
<keyword evidence="9" id="KW-1185">Reference proteome</keyword>
<evidence type="ECO:0000256" key="1">
    <source>
        <dbReference type="ARBA" id="ARBA00004141"/>
    </source>
</evidence>
<comment type="similarity">
    <text evidence="2 7">Belongs to the multi antimicrobial extrusion (MATE) (TC 2.A.66.1) family.</text>
</comment>
<dbReference type="NCBIfam" id="TIGR00797">
    <property type="entry name" value="matE"/>
    <property type="match status" value="1"/>
</dbReference>
<dbReference type="InterPro" id="IPR002528">
    <property type="entry name" value="MATE_fam"/>
</dbReference>
<organism evidence="8 9">
    <name type="scientific">Brassica napus</name>
    <name type="common">Rape</name>
    <dbReference type="NCBI Taxonomy" id="3708"/>
    <lineage>
        <taxon>Eukaryota</taxon>
        <taxon>Viridiplantae</taxon>
        <taxon>Streptophyta</taxon>
        <taxon>Embryophyta</taxon>
        <taxon>Tracheophyta</taxon>
        <taxon>Spermatophyta</taxon>
        <taxon>Magnoliopsida</taxon>
        <taxon>eudicotyledons</taxon>
        <taxon>Gunneridae</taxon>
        <taxon>Pentapetalae</taxon>
        <taxon>rosids</taxon>
        <taxon>malvids</taxon>
        <taxon>Brassicales</taxon>
        <taxon>Brassicaceae</taxon>
        <taxon>Brassiceae</taxon>
        <taxon>Brassica</taxon>
    </lineage>
</organism>
<keyword evidence="5 7" id="KW-1133">Transmembrane helix</keyword>
<dbReference type="CDD" id="cd13132">
    <property type="entry name" value="MATE_eukaryotic"/>
    <property type="match status" value="1"/>
</dbReference>
<evidence type="ECO:0000256" key="3">
    <source>
        <dbReference type="ARBA" id="ARBA00022448"/>
    </source>
</evidence>
<name>A0ABQ8BAP0_BRANA</name>
<evidence type="ECO:0000256" key="7">
    <source>
        <dbReference type="RuleBase" id="RU004914"/>
    </source>
</evidence>
<dbReference type="PANTHER" id="PTHR11206">
    <property type="entry name" value="MULTIDRUG RESISTANCE PROTEIN"/>
    <property type="match status" value="1"/>
</dbReference>
<reference evidence="8 9" key="1">
    <citation type="submission" date="2021-05" db="EMBL/GenBank/DDBJ databases">
        <title>Genome Assembly of Synthetic Allotetraploid Brassica napus Reveals Homoeologous Exchanges between Subgenomes.</title>
        <authorList>
            <person name="Davis J.T."/>
        </authorList>
    </citation>
    <scope>NUCLEOTIDE SEQUENCE [LARGE SCALE GENOMIC DNA]</scope>
    <source>
        <strain evidence="9">cv. Da-Ae</strain>
        <tissue evidence="8">Seedling</tissue>
    </source>
</reference>
<evidence type="ECO:0000313" key="8">
    <source>
        <dbReference type="EMBL" id="KAH0901861.1"/>
    </source>
</evidence>
<accession>A0ABQ8BAP0</accession>
<gene>
    <name evidence="8" type="ORF">HID58_041364</name>
</gene>
<feature type="transmembrane region" description="Helical" evidence="7">
    <location>
        <begin position="133"/>
        <end position="156"/>
    </location>
</feature>
<evidence type="ECO:0000256" key="6">
    <source>
        <dbReference type="ARBA" id="ARBA00023136"/>
    </source>
</evidence>
<feature type="transmembrane region" description="Helical" evidence="7">
    <location>
        <begin position="308"/>
        <end position="330"/>
    </location>
</feature>
<protein>
    <recommendedName>
        <fullName evidence="7">Protein DETOXIFICATION</fullName>
    </recommendedName>
    <alternativeName>
        <fullName evidence="7">Multidrug and toxic compound extrusion protein</fullName>
    </alternativeName>
</protein>